<dbReference type="PATRIC" id="fig|1215343.11.peg.701"/>
<dbReference type="AlphaFoldDB" id="L0ET16"/>
<dbReference type="InterPro" id="IPR005631">
    <property type="entry name" value="SDH"/>
</dbReference>
<dbReference type="PANTHER" id="PTHR12469">
    <property type="entry name" value="PROTEIN EMI5 HOMOLOG, MITOCHONDRIAL"/>
    <property type="match status" value="1"/>
</dbReference>
<evidence type="ECO:0000256" key="2">
    <source>
        <dbReference type="ARBA" id="ARBA00019418"/>
    </source>
</evidence>
<dbReference type="InterPro" id="IPR036714">
    <property type="entry name" value="SDH_sf"/>
</dbReference>
<dbReference type="eggNOG" id="COG2938">
    <property type="taxonomic scope" value="Bacteria"/>
</dbReference>
<gene>
    <name evidence="4" type="ordered locus">B488_06820</name>
</gene>
<evidence type="ECO:0000313" key="4">
    <source>
        <dbReference type="EMBL" id="AGA64674.1"/>
    </source>
</evidence>
<organism evidence="4 5">
    <name type="scientific">Liberibacter crescens (strain BT-1)</name>
    <dbReference type="NCBI Taxonomy" id="1215343"/>
    <lineage>
        <taxon>Bacteria</taxon>
        <taxon>Pseudomonadati</taxon>
        <taxon>Pseudomonadota</taxon>
        <taxon>Alphaproteobacteria</taxon>
        <taxon>Hyphomicrobiales</taxon>
        <taxon>Rhizobiaceae</taxon>
        <taxon>Liberibacter</taxon>
    </lineage>
</organism>
<dbReference type="STRING" id="1215343.B488_06820"/>
<dbReference type="EMBL" id="CP003789">
    <property type="protein sequence ID" value="AGA64674.1"/>
    <property type="molecule type" value="Genomic_DNA"/>
</dbReference>
<dbReference type="Pfam" id="PF03937">
    <property type="entry name" value="Sdh5"/>
    <property type="match status" value="1"/>
</dbReference>
<reference evidence="4 5" key="1">
    <citation type="journal article" date="2012" name="Stand. Genomic Sci.">
        <title>Complete genome sequence of Liberibacter crescens BT-1.</title>
        <authorList>
            <person name="Leonard M.T."/>
            <person name="Fagen J.R."/>
            <person name="Davis-Richardson A.G."/>
            <person name="Davis M.J."/>
            <person name="Triplett E.W."/>
        </authorList>
    </citation>
    <scope>NUCLEOTIDE SEQUENCE [LARGE SCALE GENOMIC DNA]</scope>
    <source>
        <strain evidence="4 5">BT-1</strain>
    </source>
</reference>
<proteinExistence type="inferred from homology"/>
<dbReference type="Gene3D" id="1.10.150.250">
    <property type="entry name" value="Flavinator of succinate dehydrogenase"/>
    <property type="match status" value="1"/>
</dbReference>
<dbReference type="HOGENOM" id="CLU_103054_1_0_5"/>
<protein>
    <recommendedName>
        <fullName evidence="2">FAD assembly factor SdhE</fullName>
    </recommendedName>
</protein>
<name>L0ET16_LIBCB</name>
<dbReference type="KEGG" id="lcc:B488_06820"/>
<dbReference type="Proteomes" id="UP000010799">
    <property type="component" value="Chromosome"/>
</dbReference>
<dbReference type="GO" id="GO:0006099">
    <property type="term" value="P:tricarboxylic acid cycle"/>
    <property type="evidence" value="ECO:0007669"/>
    <property type="project" value="TreeGrafter"/>
</dbReference>
<evidence type="ECO:0000256" key="3">
    <source>
        <dbReference type="ARBA" id="ARBA00023186"/>
    </source>
</evidence>
<keyword evidence="5" id="KW-1185">Reference proteome</keyword>
<sequence>MNISLFTSAHFDSRRRCIFYRCWRRGMREIDLILGSFIEKEILDLSEDELEEIELLLAEEDSHLFQWFMGIVSVPEHLNTQLFKRICNYCPPMNLL</sequence>
<comment type="similarity">
    <text evidence="1">Belongs to the SdhE FAD assembly factor family.</text>
</comment>
<evidence type="ECO:0000313" key="5">
    <source>
        <dbReference type="Proteomes" id="UP000010799"/>
    </source>
</evidence>
<evidence type="ECO:0000256" key="1">
    <source>
        <dbReference type="ARBA" id="ARBA00008571"/>
    </source>
</evidence>
<dbReference type="RefSeq" id="WP_015273101.1">
    <property type="nucleotide sequence ID" value="NC_019907.1"/>
</dbReference>
<accession>L0ET16</accession>
<keyword evidence="3" id="KW-0143">Chaperone</keyword>
<dbReference type="SUPFAM" id="SSF109910">
    <property type="entry name" value="YgfY-like"/>
    <property type="match status" value="1"/>
</dbReference>
<dbReference type="PANTHER" id="PTHR12469:SF2">
    <property type="entry name" value="SUCCINATE DEHYDROGENASE ASSEMBLY FACTOR 2, MITOCHONDRIAL"/>
    <property type="match status" value="1"/>
</dbReference>